<accession>A0ABT5U018</accession>
<dbReference type="InterPro" id="IPR029465">
    <property type="entry name" value="ATPgrasp_TupA"/>
</dbReference>
<dbReference type="EMBL" id="JARACI010000992">
    <property type="protein sequence ID" value="MDD9206859.1"/>
    <property type="molecule type" value="Genomic_DNA"/>
</dbReference>
<feature type="non-terminal residue" evidence="2">
    <location>
        <position position="237"/>
    </location>
</feature>
<reference evidence="2" key="1">
    <citation type="submission" date="2023-02" db="EMBL/GenBank/DDBJ databases">
        <title>Georgenia sp.10Sc9-8, isolated from a soil sample collected from the Taklamakan desert.</title>
        <authorList>
            <person name="Liu S."/>
        </authorList>
    </citation>
    <scope>NUCLEOTIDE SEQUENCE</scope>
    <source>
        <strain evidence="2">10Sc9-8</strain>
    </source>
</reference>
<name>A0ABT5U018_9MICO</name>
<keyword evidence="1" id="KW-0175">Coiled coil</keyword>
<proteinExistence type="predicted"/>
<evidence type="ECO:0000256" key="1">
    <source>
        <dbReference type="SAM" id="Coils"/>
    </source>
</evidence>
<evidence type="ECO:0000313" key="2">
    <source>
        <dbReference type="EMBL" id="MDD9206859.1"/>
    </source>
</evidence>
<evidence type="ECO:0000313" key="3">
    <source>
        <dbReference type="Proteomes" id="UP001165561"/>
    </source>
</evidence>
<sequence>MLRKIVRSLPPVANRDAQIRRLKSELRSARAAQAEAAAAAESAAEVEAAAQQSEPAPSFHYKLHETRRIRALVEATGRAAPVWDVNDKASGYRFAESHGVRTPAKYGHYDSPQDIDWASLPEMFVIKTVKGTTSLGVIPVQRVGEGRYQDLLSRNKDEYTTEQMVDRLDRMVQARTVSNELYLEELLLPPQGTDLSVVPDVKLYAFYGEIGMVMVSGRRFRGPAGVTFRFFDAEGTD</sequence>
<dbReference type="Proteomes" id="UP001165561">
    <property type="component" value="Unassembled WGS sequence"/>
</dbReference>
<organism evidence="2 3">
    <name type="scientific">Georgenia halotolerans</name>
    <dbReference type="NCBI Taxonomy" id="3028317"/>
    <lineage>
        <taxon>Bacteria</taxon>
        <taxon>Bacillati</taxon>
        <taxon>Actinomycetota</taxon>
        <taxon>Actinomycetes</taxon>
        <taxon>Micrococcales</taxon>
        <taxon>Bogoriellaceae</taxon>
        <taxon>Georgenia</taxon>
    </lineage>
</organism>
<keyword evidence="3" id="KW-1185">Reference proteome</keyword>
<protein>
    <submittedName>
        <fullName evidence="2">ATP-grasp fold amidoligase family protein</fullName>
    </submittedName>
</protein>
<feature type="coiled-coil region" evidence="1">
    <location>
        <begin position="12"/>
        <end position="49"/>
    </location>
</feature>
<comment type="caution">
    <text evidence="2">The sequence shown here is derived from an EMBL/GenBank/DDBJ whole genome shotgun (WGS) entry which is preliminary data.</text>
</comment>
<gene>
    <name evidence="2" type="ORF">PU560_10330</name>
</gene>
<dbReference type="Pfam" id="PF14305">
    <property type="entry name" value="ATPgrasp_TupA"/>
    <property type="match status" value="1"/>
</dbReference>